<keyword evidence="2" id="KW-1185">Reference proteome</keyword>
<comment type="caution">
    <text evidence="1">The sequence shown here is derived from an EMBL/GenBank/DDBJ whole genome shotgun (WGS) entry which is preliminary data.</text>
</comment>
<dbReference type="Proteomes" id="UP001196843">
    <property type="component" value="Unassembled WGS sequence"/>
</dbReference>
<evidence type="ECO:0000313" key="2">
    <source>
        <dbReference type="Proteomes" id="UP001196843"/>
    </source>
</evidence>
<name>A0ABS7HP31_9MICO</name>
<sequence>MSATLRHRIAGAIAYRMCQRGGHIPNRDRTLPDACDFHYSEALALAALIEPVVTVPPIDVEREELIEKATWTLIEWDTDTADRGVRDEHYRERRTDVERIFPILFRRQGPITDADVERIRAALNAADIDYSAREQRADAGGADREPGDWFTFMARAALEAAQEAEE</sequence>
<dbReference type="EMBL" id="JAEUAW010000010">
    <property type="protein sequence ID" value="MBW9094623.1"/>
    <property type="molecule type" value="Genomic_DNA"/>
</dbReference>
<reference evidence="1 2" key="1">
    <citation type="journal article" date="2021" name="MBio">
        <title>Poor Competitiveness of Bradyrhizobium in Pigeon Pea Root Colonization in Indian Soils.</title>
        <authorList>
            <person name="Chalasani D."/>
            <person name="Basu A."/>
            <person name="Pullabhotla S.V.S.R.N."/>
            <person name="Jorrin B."/>
            <person name="Neal A.L."/>
            <person name="Poole P.S."/>
            <person name="Podile A.R."/>
            <person name="Tkacz A."/>
        </authorList>
    </citation>
    <scope>NUCLEOTIDE SEQUENCE [LARGE SCALE GENOMIC DNA]</scope>
    <source>
        <strain evidence="1 2">HU14</strain>
    </source>
</reference>
<organism evidence="1 2">
    <name type="scientific">Microbacterium jejuense</name>
    <dbReference type="NCBI Taxonomy" id="1263637"/>
    <lineage>
        <taxon>Bacteria</taxon>
        <taxon>Bacillati</taxon>
        <taxon>Actinomycetota</taxon>
        <taxon>Actinomycetes</taxon>
        <taxon>Micrococcales</taxon>
        <taxon>Microbacteriaceae</taxon>
        <taxon>Microbacterium</taxon>
    </lineage>
</organism>
<protein>
    <submittedName>
        <fullName evidence="1">Uncharacterized protein</fullName>
    </submittedName>
</protein>
<dbReference type="RefSeq" id="WP_220301346.1">
    <property type="nucleotide sequence ID" value="NZ_JAEUAW010000010.1"/>
</dbReference>
<evidence type="ECO:0000313" key="1">
    <source>
        <dbReference type="EMBL" id="MBW9094623.1"/>
    </source>
</evidence>
<gene>
    <name evidence="1" type="ORF">JNB62_13080</name>
</gene>
<proteinExistence type="predicted"/>
<accession>A0ABS7HP31</accession>